<gene>
    <name evidence="2" type="ORF">C6P40_005312</name>
</gene>
<feature type="compositionally biased region" description="Basic and acidic residues" evidence="1">
    <location>
        <begin position="320"/>
        <end position="337"/>
    </location>
</feature>
<comment type="caution">
    <text evidence="2">The sequence shown here is derived from an EMBL/GenBank/DDBJ whole genome shotgun (WGS) entry which is preliminary data.</text>
</comment>
<feature type="compositionally biased region" description="Low complexity" evidence="1">
    <location>
        <begin position="287"/>
        <end position="319"/>
    </location>
</feature>
<dbReference type="AlphaFoldDB" id="A0A9P7BHW5"/>
<dbReference type="Proteomes" id="UP000697127">
    <property type="component" value="Unassembled WGS sequence"/>
</dbReference>
<name>A0A9P7BHW5_9ASCO</name>
<protein>
    <submittedName>
        <fullName evidence="2">Uncharacterized protein</fullName>
    </submittedName>
</protein>
<keyword evidence="3" id="KW-1185">Reference proteome</keyword>
<reference evidence="2" key="1">
    <citation type="submission" date="2020-11" db="EMBL/GenBank/DDBJ databases">
        <title>Kefir isolates.</title>
        <authorList>
            <person name="Marcisauskas S."/>
            <person name="Kim Y."/>
            <person name="Blasche S."/>
        </authorList>
    </citation>
    <scope>NUCLEOTIDE SEQUENCE</scope>
    <source>
        <strain evidence="2">Olga-1</strain>
    </source>
</reference>
<sequence length="573" mass="65842">MHKDRRKDSELLKQSNMTTLLPFRGDTNLEQEDADSLIGMNIIMKLSNEQIFSLLGAYSSQKVKLRAVVKDGKINGLRIAPLENGSSKMVEIVKCNLVKETNGIVYHKVNQSKGSSYAVNLGPLDYRLNLINYKPNMNTDQITNVTNYNNIVKIIECIATCFGKDGNSDRNGLYYDSKIIFNTLIREKQFTLDDEENIYKLLKFLKPFNNQNDNIIDWKWFKMIRSFDSNKFLKKLFQEGYRSNDSYTMIYSGRIDPDMIIEKSKNIKKINNNKESAIYIDTSEPTSPNSAIRSASTSSKSRTNSDNSTFSRSESVSTSESRHTTPPSEEKDKEKTYRESLIKVEEEEVKKEEKQHEKVKEVKKTKRSFKEYRLAKGLSNTPSCPTSPVIQTKSTLENSINISNSNITSNSNSNSNTPIIDSQIKIDKTLINTTSLSNNDDKTLHVKRNISEIIDNNTTSTISNESEQREIKRPHITINKIPKGPRSINGIPNNEKEVKDLIKSYQELYTKYYQLYQKLRVIDIKDKRITNGNTKDSFVEDINKSIVELIDMQNELEYTKWRLTAYSNQNNIN</sequence>
<dbReference type="OrthoDB" id="3997938at2759"/>
<feature type="region of interest" description="Disordered" evidence="1">
    <location>
        <begin position="280"/>
        <end position="337"/>
    </location>
</feature>
<evidence type="ECO:0000313" key="2">
    <source>
        <dbReference type="EMBL" id="KAG0691085.1"/>
    </source>
</evidence>
<dbReference type="EMBL" id="PUHW01000009">
    <property type="protein sequence ID" value="KAG0691085.1"/>
    <property type="molecule type" value="Genomic_DNA"/>
</dbReference>
<evidence type="ECO:0000313" key="3">
    <source>
        <dbReference type="Proteomes" id="UP000697127"/>
    </source>
</evidence>
<evidence type="ECO:0000256" key="1">
    <source>
        <dbReference type="SAM" id="MobiDB-lite"/>
    </source>
</evidence>
<organism evidence="2 3">
    <name type="scientific">Pichia californica</name>
    <dbReference type="NCBI Taxonomy" id="460514"/>
    <lineage>
        <taxon>Eukaryota</taxon>
        <taxon>Fungi</taxon>
        <taxon>Dikarya</taxon>
        <taxon>Ascomycota</taxon>
        <taxon>Saccharomycotina</taxon>
        <taxon>Pichiomycetes</taxon>
        <taxon>Pichiales</taxon>
        <taxon>Pichiaceae</taxon>
        <taxon>Pichia</taxon>
    </lineage>
</organism>
<proteinExistence type="predicted"/>
<accession>A0A9P7BHW5</accession>